<dbReference type="Proteomes" id="UP001549119">
    <property type="component" value="Unassembled WGS sequence"/>
</dbReference>
<dbReference type="SUPFAM" id="SSF46689">
    <property type="entry name" value="Homeodomain-like"/>
    <property type="match status" value="1"/>
</dbReference>
<proteinExistence type="predicted"/>
<keyword evidence="3" id="KW-1185">Reference proteome</keyword>
<comment type="caution">
    <text evidence="2">The sequence shown here is derived from an EMBL/GenBank/DDBJ whole genome shotgun (WGS) entry which is preliminary data.</text>
</comment>
<name>A0ABV2NRV1_9HYPH</name>
<dbReference type="Pfam" id="PF01527">
    <property type="entry name" value="HTH_Tnp_1"/>
    <property type="match status" value="1"/>
</dbReference>
<evidence type="ECO:0000256" key="1">
    <source>
        <dbReference type="SAM" id="Coils"/>
    </source>
</evidence>
<evidence type="ECO:0000313" key="2">
    <source>
        <dbReference type="EMBL" id="MET3869262.1"/>
    </source>
</evidence>
<dbReference type="InterPro" id="IPR052546">
    <property type="entry name" value="Transposase_8_domain"/>
</dbReference>
<accession>A0ABV2NRV1</accession>
<dbReference type="EMBL" id="JBEPNW010000002">
    <property type="protein sequence ID" value="MET3869262.1"/>
    <property type="molecule type" value="Genomic_DNA"/>
</dbReference>
<reference evidence="2 3" key="1">
    <citation type="submission" date="2024-06" db="EMBL/GenBank/DDBJ databases">
        <title>Genomics of switchgrass bacterial isolates.</title>
        <authorList>
            <person name="Shade A."/>
        </authorList>
    </citation>
    <scope>NUCLEOTIDE SEQUENCE [LARGE SCALE GENOMIC DNA]</scope>
    <source>
        <strain evidence="2 3">PvP084</strain>
    </source>
</reference>
<dbReference type="InterPro" id="IPR009057">
    <property type="entry name" value="Homeodomain-like_sf"/>
</dbReference>
<dbReference type="PANTHER" id="PTHR33609">
    <property type="entry name" value="LOW CALCIUM RESPONSE LOCUS PROTEIN S"/>
    <property type="match status" value="1"/>
</dbReference>
<evidence type="ECO:0000313" key="3">
    <source>
        <dbReference type="Proteomes" id="UP001549119"/>
    </source>
</evidence>
<dbReference type="PANTHER" id="PTHR33609:SF1">
    <property type="entry name" value="TRANSPOSASE"/>
    <property type="match status" value="1"/>
</dbReference>
<gene>
    <name evidence="2" type="ORF">ABIC20_006571</name>
</gene>
<feature type="coiled-coil region" evidence="1">
    <location>
        <begin position="54"/>
        <end position="81"/>
    </location>
</feature>
<protein>
    <submittedName>
        <fullName evidence="2">Transposase-like protein</fullName>
    </submittedName>
</protein>
<dbReference type="InterPro" id="IPR002514">
    <property type="entry name" value="Transposase_8"/>
</dbReference>
<keyword evidence="1" id="KW-0175">Coiled coil</keyword>
<sequence>MMRRKKHTAEEIVAKLRPVDVLVSQGRKVSDAIRSIEVTEVTYQRWRSEYGGLKGDQVRRLKSLETENQRLRRAISDLTLKKLILKEAASGNFGAQLAARLVSITS</sequence>
<organism evidence="2 3">
    <name type="scientific">Methylobacterium radiotolerans</name>
    <dbReference type="NCBI Taxonomy" id="31998"/>
    <lineage>
        <taxon>Bacteria</taxon>
        <taxon>Pseudomonadati</taxon>
        <taxon>Pseudomonadota</taxon>
        <taxon>Alphaproteobacteria</taxon>
        <taxon>Hyphomicrobiales</taxon>
        <taxon>Methylobacteriaceae</taxon>
        <taxon>Methylobacterium</taxon>
    </lineage>
</organism>